<dbReference type="PANTHER" id="PTHR32361">
    <property type="entry name" value="FERRIC/CUPRIC REDUCTASE TRANSMEMBRANE COMPONENT"/>
    <property type="match status" value="1"/>
</dbReference>
<gene>
    <name evidence="4" type="ORF">GP486_008556</name>
</gene>
<dbReference type="AlphaFoldDB" id="A0A9P8IAI8"/>
<comment type="caution">
    <text evidence="4">The sequence shown here is derived from an EMBL/GenBank/DDBJ whole genome shotgun (WGS) entry which is preliminary data.</text>
</comment>
<evidence type="ECO:0000313" key="5">
    <source>
        <dbReference type="Proteomes" id="UP000750711"/>
    </source>
</evidence>
<name>A0A9P8IAI8_9PEZI</name>
<evidence type="ECO:0000256" key="2">
    <source>
        <dbReference type="ARBA" id="ARBA00023002"/>
    </source>
</evidence>
<dbReference type="PANTHER" id="PTHR32361:SF24">
    <property type="entry name" value="REDUCTASE, PUTATIVE (AFU_ORTHOLOGUE AFUA_3G10820)-RELATED"/>
    <property type="match status" value="1"/>
</dbReference>
<keyword evidence="2" id="KW-0560">Oxidoreductase</keyword>
<dbReference type="Gene3D" id="3.40.50.80">
    <property type="entry name" value="Nucleotide-binding domain of ferredoxin-NADP reductase (FNR) module"/>
    <property type="match status" value="1"/>
</dbReference>
<evidence type="ECO:0000259" key="3">
    <source>
        <dbReference type="Pfam" id="PF08030"/>
    </source>
</evidence>
<dbReference type="GO" id="GO:0015677">
    <property type="term" value="P:copper ion import"/>
    <property type="evidence" value="ECO:0007669"/>
    <property type="project" value="TreeGrafter"/>
</dbReference>
<dbReference type="CDD" id="cd06186">
    <property type="entry name" value="NOX_Duox_like_FAD_NADP"/>
    <property type="match status" value="1"/>
</dbReference>
<dbReference type="GO" id="GO:0006879">
    <property type="term" value="P:intracellular iron ion homeostasis"/>
    <property type="evidence" value="ECO:0007669"/>
    <property type="project" value="TreeGrafter"/>
</dbReference>
<dbReference type="GO" id="GO:0000293">
    <property type="term" value="F:ferric-chelate reductase activity"/>
    <property type="evidence" value="ECO:0007669"/>
    <property type="project" value="TreeGrafter"/>
</dbReference>
<dbReference type="Proteomes" id="UP000750711">
    <property type="component" value="Unassembled WGS sequence"/>
</dbReference>
<protein>
    <recommendedName>
        <fullName evidence="3">Ferric reductase NAD binding domain-containing protein</fullName>
    </recommendedName>
</protein>
<keyword evidence="5" id="KW-1185">Reference proteome</keyword>
<evidence type="ECO:0000313" key="4">
    <source>
        <dbReference type="EMBL" id="KAH0543727.1"/>
    </source>
</evidence>
<dbReference type="Pfam" id="PF08030">
    <property type="entry name" value="NAD_binding_6"/>
    <property type="match status" value="1"/>
</dbReference>
<reference evidence="4" key="1">
    <citation type="submission" date="2021-03" db="EMBL/GenBank/DDBJ databases">
        <title>Comparative genomics and phylogenomic investigation of the class Geoglossomycetes provide insights into ecological specialization and systematics.</title>
        <authorList>
            <person name="Melie T."/>
            <person name="Pirro S."/>
            <person name="Miller A.N."/>
            <person name="Quandt A."/>
        </authorList>
    </citation>
    <scope>NUCLEOTIDE SEQUENCE</scope>
    <source>
        <strain evidence="4">CAQ_001_2017</strain>
    </source>
</reference>
<proteinExistence type="predicted"/>
<dbReference type="InterPro" id="IPR039261">
    <property type="entry name" value="FNR_nucleotide-bd"/>
</dbReference>
<accession>A0A9P8IAI8</accession>
<dbReference type="InterPro" id="IPR013121">
    <property type="entry name" value="Fe_red_NAD-bd_6"/>
</dbReference>
<dbReference type="GO" id="GO:0005886">
    <property type="term" value="C:plasma membrane"/>
    <property type="evidence" value="ECO:0007669"/>
    <property type="project" value="TreeGrafter"/>
</dbReference>
<dbReference type="EMBL" id="JAGHQM010003465">
    <property type="protein sequence ID" value="KAH0543727.1"/>
    <property type="molecule type" value="Genomic_DNA"/>
</dbReference>
<feature type="domain" description="Ferric reductase NAD binding" evidence="3">
    <location>
        <begin position="64"/>
        <end position="144"/>
    </location>
</feature>
<organism evidence="4 5">
    <name type="scientific">Trichoglossum hirsutum</name>
    <dbReference type="NCBI Taxonomy" id="265104"/>
    <lineage>
        <taxon>Eukaryota</taxon>
        <taxon>Fungi</taxon>
        <taxon>Dikarya</taxon>
        <taxon>Ascomycota</taxon>
        <taxon>Pezizomycotina</taxon>
        <taxon>Geoglossomycetes</taxon>
        <taxon>Geoglossales</taxon>
        <taxon>Geoglossaceae</taxon>
        <taxon>Trichoglossum</taxon>
    </lineage>
</organism>
<dbReference type="SUPFAM" id="SSF52343">
    <property type="entry name" value="Ferredoxin reductase-like, C-terminal NADP-linked domain"/>
    <property type="match status" value="1"/>
</dbReference>
<sequence length="213" mass="23613">MGIALSRQDILATKKTTMSLIVRKRTGFTDKLSQKARDSLNGNVALSAFVEGPYGGHHNLDSYGTVVLFASGIGITYQVPYVRHLVAGYANSTVACRKITLIWTVQSPEHLEWIRPWMASILSLPSRRDVLKIMLFVTRPRSTKEIHSPSATVQMLPGKPNIETLVELEMENQIGAMAVSVCATGSFADEVRKAVRKRQGQRNLELVEAAFSW</sequence>
<dbReference type="GO" id="GO:0006826">
    <property type="term" value="P:iron ion transport"/>
    <property type="evidence" value="ECO:0007669"/>
    <property type="project" value="TreeGrafter"/>
</dbReference>
<dbReference type="InterPro" id="IPR051410">
    <property type="entry name" value="Ferric/Cupric_Reductase"/>
</dbReference>
<evidence type="ECO:0000256" key="1">
    <source>
        <dbReference type="ARBA" id="ARBA00022448"/>
    </source>
</evidence>
<keyword evidence="1" id="KW-0813">Transport</keyword>